<proteinExistence type="predicted"/>
<evidence type="ECO:0008006" key="3">
    <source>
        <dbReference type="Google" id="ProtNLM"/>
    </source>
</evidence>
<dbReference type="PANTHER" id="PTHR33385:SF18">
    <property type="entry name" value="XRI1-LIKE PROTEIN"/>
    <property type="match status" value="1"/>
</dbReference>
<keyword evidence="2" id="KW-1185">Reference proteome</keyword>
<evidence type="ECO:0000313" key="1">
    <source>
        <dbReference type="EMBL" id="KAK9670037.1"/>
    </source>
</evidence>
<organism evidence="1 2">
    <name type="scientific">Saponaria officinalis</name>
    <name type="common">Common soapwort</name>
    <name type="synonym">Lychnis saponaria</name>
    <dbReference type="NCBI Taxonomy" id="3572"/>
    <lineage>
        <taxon>Eukaryota</taxon>
        <taxon>Viridiplantae</taxon>
        <taxon>Streptophyta</taxon>
        <taxon>Embryophyta</taxon>
        <taxon>Tracheophyta</taxon>
        <taxon>Spermatophyta</taxon>
        <taxon>Magnoliopsida</taxon>
        <taxon>eudicotyledons</taxon>
        <taxon>Gunneridae</taxon>
        <taxon>Pentapetalae</taxon>
        <taxon>Caryophyllales</taxon>
        <taxon>Caryophyllaceae</taxon>
        <taxon>Caryophylleae</taxon>
        <taxon>Saponaria</taxon>
    </lineage>
</organism>
<dbReference type="InterPro" id="IPR039933">
    <property type="entry name" value="XRI1"/>
</dbReference>
<gene>
    <name evidence="1" type="ORF">RND81_13G172400</name>
</gene>
<comment type="caution">
    <text evidence="1">The sequence shown here is derived from an EMBL/GenBank/DDBJ whole genome shotgun (WGS) entry which is preliminary data.</text>
</comment>
<accession>A0AAW1H214</accession>
<reference evidence="1" key="1">
    <citation type="submission" date="2024-03" db="EMBL/GenBank/DDBJ databases">
        <title>WGS assembly of Saponaria officinalis var. Norfolk2.</title>
        <authorList>
            <person name="Jenkins J."/>
            <person name="Shu S."/>
            <person name="Grimwood J."/>
            <person name="Barry K."/>
            <person name="Goodstein D."/>
            <person name="Schmutz J."/>
            <person name="Leebens-Mack J."/>
            <person name="Osbourn A."/>
        </authorList>
    </citation>
    <scope>NUCLEOTIDE SEQUENCE [LARGE SCALE GENOMIC DNA]</scope>
    <source>
        <strain evidence="1">JIC</strain>
    </source>
</reference>
<dbReference type="Proteomes" id="UP001443914">
    <property type="component" value="Unassembled WGS sequence"/>
</dbReference>
<sequence length="285" mass="32316">MENNAPCLVLPNSNNYSNLLSTGYLEDALIEFSVRFKRRRLTVSSNDHYRDEGHRDPPLTTPFTDDLSYWNNWLTNYNMHPQEELSQTTFFDDQHMPYSSSEMMEKSMEEMCEDLIYYPESNNNELMLEDIIGVNSPKIEELLSLSSCSKHDDNNNSSLMTKSTSLVYNNNDTYSTDSSSTSWDKEMTRNNNKMNRTTNISNKTKMVYPFGLVKPGGEEGDITLNDINRRILMPPTRPLKHPVGDFACRPAVSPDGPGLSGKAVVALTKIQTQGRGTITIIRTKG</sequence>
<dbReference type="AlphaFoldDB" id="A0AAW1H214"/>
<name>A0AAW1H214_SAPOF</name>
<dbReference type="PANTHER" id="PTHR33385">
    <property type="entry name" value="PROTEIN XRI1"/>
    <property type="match status" value="1"/>
</dbReference>
<dbReference type="GO" id="GO:0007143">
    <property type="term" value="P:female meiotic nuclear division"/>
    <property type="evidence" value="ECO:0007669"/>
    <property type="project" value="InterPro"/>
</dbReference>
<evidence type="ECO:0000313" key="2">
    <source>
        <dbReference type="Proteomes" id="UP001443914"/>
    </source>
</evidence>
<protein>
    <recommendedName>
        <fullName evidence="3">Protein XRI1</fullName>
    </recommendedName>
</protein>
<dbReference type="GO" id="GO:0007140">
    <property type="term" value="P:male meiotic nuclear division"/>
    <property type="evidence" value="ECO:0007669"/>
    <property type="project" value="InterPro"/>
</dbReference>
<dbReference type="EMBL" id="JBDFQZ010000013">
    <property type="protein sequence ID" value="KAK9670037.1"/>
    <property type="molecule type" value="Genomic_DNA"/>
</dbReference>